<dbReference type="PANTHER" id="PTHR47510">
    <property type="entry name" value="REVERSE TRANSCRIPTASE DOMAIN-CONTAINING PROTEIN"/>
    <property type="match status" value="1"/>
</dbReference>
<proteinExistence type="predicted"/>
<keyword evidence="2" id="KW-0548">Nucleotidyltransferase</keyword>
<keyword evidence="2" id="KW-0808">Transferase</keyword>
<dbReference type="EMBL" id="JACTAM010002452">
    <property type="protein sequence ID" value="KAI2644718.1"/>
    <property type="molecule type" value="Genomic_DNA"/>
</dbReference>
<evidence type="ECO:0000256" key="1">
    <source>
        <dbReference type="SAM" id="MobiDB-lite"/>
    </source>
</evidence>
<sequence>MPRQRFGPPTPPQMNPLGSNLHPSPQPRTAARNQLSDAACARGQLSDSARGLQKGGKDKASSSYCCNYGVKSSCSCVYGGGAIKSAVHIYTYNNTTDLQEYAETVTAYINKCTEDVTVTKTITVHTNQKPWMTGEVYRLLKARNVAFRAGDEASLKTARANLSRGIREAKRQYSRGISHRFSDSRDTPSLWRGIQTITDYEPPPQTCDSTISLLNELNTFFPHFEVQNSTTAQKTPPPPGDQVMTLSPDSVRRSLSRINARKALGPDNIPGRVLRDCAVELTGVFTDIFNISLNQAVVPACFKATTIIPVPKNKSSPYCFNDYRPVALTPILILSFTHQAVRKLNSLTAPPPLPSSAPQTSRTGLRVTKYQFSVCPVHMADLTMKLTSTLTLTSLQVWAEFGGCSLKAL</sequence>
<feature type="region of interest" description="Disordered" evidence="1">
    <location>
        <begin position="1"/>
        <end position="36"/>
    </location>
</feature>
<name>A0ABQ8L1W9_LABRO</name>
<organism evidence="2 3">
    <name type="scientific">Labeo rohita</name>
    <name type="common">Indian major carp</name>
    <name type="synonym">Cyprinus rohita</name>
    <dbReference type="NCBI Taxonomy" id="84645"/>
    <lineage>
        <taxon>Eukaryota</taxon>
        <taxon>Metazoa</taxon>
        <taxon>Chordata</taxon>
        <taxon>Craniata</taxon>
        <taxon>Vertebrata</taxon>
        <taxon>Euteleostomi</taxon>
        <taxon>Actinopterygii</taxon>
        <taxon>Neopterygii</taxon>
        <taxon>Teleostei</taxon>
        <taxon>Ostariophysi</taxon>
        <taxon>Cypriniformes</taxon>
        <taxon>Cyprinidae</taxon>
        <taxon>Labeoninae</taxon>
        <taxon>Labeonini</taxon>
        <taxon>Labeo</taxon>
    </lineage>
</organism>
<dbReference type="PANTHER" id="PTHR47510:SF3">
    <property type="entry name" value="ENDO_EXONUCLEASE_PHOSPHATASE DOMAIN-CONTAINING PROTEIN"/>
    <property type="match status" value="1"/>
</dbReference>
<dbReference type="Proteomes" id="UP000830375">
    <property type="component" value="Unassembled WGS sequence"/>
</dbReference>
<comment type="caution">
    <text evidence="2">The sequence shown here is derived from an EMBL/GenBank/DDBJ whole genome shotgun (WGS) entry which is preliminary data.</text>
</comment>
<evidence type="ECO:0000313" key="2">
    <source>
        <dbReference type="EMBL" id="KAI2644718.1"/>
    </source>
</evidence>
<accession>A0ABQ8L1W9</accession>
<keyword evidence="3" id="KW-1185">Reference proteome</keyword>
<gene>
    <name evidence="2" type="ORF">H4Q32_027442</name>
</gene>
<evidence type="ECO:0000313" key="3">
    <source>
        <dbReference type="Proteomes" id="UP000830375"/>
    </source>
</evidence>
<protein>
    <submittedName>
        <fullName evidence="2">Phosphopantetheine adenylyltransferase</fullName>
    </submittedName>
</protein>
<dbReference type="GO" id="GO:0016779">
    <property type="term" value="F:nucleotidyltransferase activity"/>
    <property type="evidence" value="ECO:0007669"/>
    <property type="project" value="UniProtKB-KW"/>
</dbReference>
<reference evidence="2 3" key="1">
    <citation type="submission" date="2022-01" db="EMBL/GenBank/DDBJ databases">
        <title>A high-quality chromosome-level genome assembly of rohu carp, Labeo rohita.</title>
        <authorList>
            <person name="Arick M.A. II"/>
            <person name="Hsu C.-Y."/>
            <person name="Magbanua Z."/>
            <person name="Pechanova O."/>
            <person name="Grover C."/>
            <person name="Miller E."/>
            <person name="Thrash A."/>
            <person name="Ezzel L."/>
            <person name="Alam S."/>
            <person name="Benzie J."/>
            <person name="Hamilton M."/>
            <person name="Karsi A."/>
            <person name="Lawrence M.L."/>
            <person name="Peterson D.G."/>
        </authorList>
    </citation>
    <scope>NUCLEOTIDE SEQUENCE [LARGE SCALE GENOMIC DNA]</scope>
    <source>
        <strain evidence="3">BAU-BD-2019</strain>
        <tissue evidence="2">Blood</tissue>
    </source>
</reference>